<protein>
    <submittedName>
        <fullName evidence="1">Uncharacterized protein</fullName>
    </submittedName>
</protein>
<accession>A0ABV9DS26</accession>
<keyword evidence="2" id="KW-1185">Reference proteome</keyword>
<reference evidence="2" key="1">
    <citation type="journal article" date="2019" name="Int. J. Syst. Evol. Microbiol.">
        <title>The Global Catalogue of Microorganisms (GCM) 10K type strain sequencing project: providing services to taxonomists for standard genome sequencing and annotation.</title>
        <authorList>
            <consortium name="The Broad Institute Genomics Platform"/>
            <consortium name="The Broad Institute Genome Sequencing Center for Infectious Disease"/>
            <person name="Wu L."/>
            <person name="Ma J."/>
        </authorList>
    </citation>
    <scope>NUCLEOTIDE SEQUENCE [LARGE SCALE GENOMIC DNA]</scope>
    <source>
        <strain evidence="2">XZYJ18</strain>
    </source>
</reference>
<organism evidence="1 2">
    <name type="scientific">Nocardiopsis mangrovi</name>
    <dbReference type="NCBI Taxonomy" id="1179818"/>
    <lineage>
        <taxon>Bacteria</taxon>
        <taxon>Bacillati</taxon>
        <taxon>Actinomycetota</taxon>
        <taxon>Actinomycetes</taxon>
        <taxon>Streptosporangiales</taxon>
        <taxon>Nocardiopsidaceae</taxon>
        <taxon>Nocardiopsis</taxon>
    </lineage>
</organism>
<proteinExistence type="predicted"/>
<evidence type="ECO:0000313" key="2">
    <source>
        <dbReference type="Proteomes" id="UP001595923"/>
    </source>
</evidence>
<name>A0ABV9DS26_9ACTN</name>
<comment type="caution">
    <text evidence="1">The sequence shown here is derived from an EMBL/GenBank/DDBJ whole genome shotgun (WGS) entry which is preliminary data.</text>
</comment>
<evidence type="ECO:0000313" key="1">
    <source>
        <dbReference type="EMBL" id="MFC4560398.1"/>
    </source>
</evidence>
<gene>
    <name evidence="1" type="ORF">ACFO4E_00865</name>
</gene>
<sequence>MMTVNIQQVSMSELRVWAGERAAEIVEINSRDLAGNRIFTASDGDESRVATVPPDEPVTVREAWDARLYDALSRMSDVQLRNYVWQRLTYGYTGPQT</sequence>
<dbReference type="EMBL" id="JBHSFQ010000001">
    <property type="protein sequence ID" value="MFC4560398.1"/>
    <property type="molecule type" value="Genomic_DNA"/>
</dbReference>
<dbReference type="Proteomes" id="UP001595923">
    <property type="component" value="Unassembled WGS sequence"/>
</dbReference>
<dbReference type="RefSeq" id="WP_378570502.1">
    <property type="nucleotide sequence ID" value="NZ_JBHSFQ010000001.1"/>
</dbReference>